<organism evidence="6 7">
    <name type="scientific">Heliobacterium chlorum</name>
    <dbReference type="NCBI Taxonomy" id="2698"/>
    <lineage>
        <taxon>Bacteria</taxon>
        <taxon>Bacillati</taxon>
        <taxon>Bacillota</taxon>
        <taxon>Clostridia</taxon>
        <taxon>Eubacteriales</taxon>
        <taxon>Heliobacteriaceae</taxon>
        <taxon>Heliobacterium</taxon>
    </lineage>
</organism>
<dbReference type="Gene3D" id="3.30.230.10">
    <property type="match status" value="1"/>
</dbReference>
<keyword evidence="7" id="KW-1185">Reference proteome</keyword>
<dbReference type="EMBL" id="JACVHF010000018">
    <property type="protein sequence ID" value="MBC9785792.1"/>
    <property type="molecule type" value="Genomic_DNA"/>
</dbReference>
<proteinExistence type="predicted"/>
<dbReference type="InterPro" id="IPR012363">
    <property type="entry name" value="PduX"/>
</dbReference>
<evidence type="ECO:0000256" key="3">
    <source>
        <dbReference type="ARBA" id="ARBA00022777"/>
    </source>
</evidence>
<gene>
    <name evidence="6" type="ORF">H1S01_15000</name>
</gene>
<dbReference type="InterPro" id="IPR006204">
    <property type="entry name" value="GHMP_kinase_N_dom"/>
</dbReference>
<keyword evidence="1" id="KW-0808">Transferase</keyword>
<keyword evidence="4" id="KW-0067">ATP-binding</keyword>
<sequence length="303" mass="32391">MYGWAQVPGTCGELAQGLIGDRFLHITCPIDAWVTASASLTTGSGRITGLDDRQKARRAVSRLLDEWNVTEGYDVRISLTNPLPLGKGLASSTADICACCFAVARALGRDLSVSTLARIAITVEPSDGLFYPGIAVFDHRKGSWGTTVGQPPVPPLFVLAYDLGGEVNTVEFNRRHDIIEANRQKESAVRQAFAQIIQGIRSGNPTSIGAGATLSARANQQILPKEALEELIAGVASLGAVGVNIAHSGTALGLLLPYKNRSRIESVIKWTESRFPKWTPLGAYQLVGGGPRYHEQSGEGWAI</sequence>
<evidence type="ECO:0000256" key="4">
    <source>
        <dbReference type="ARBA" id="ARBA00022840"/>
    </source>
</evidence>
<dbReference type="Proteomes" id="UP000617402">
    <property type="component" value="Unassembled WGS sequence"/>
</dbReference>
<dbReference type="PANTHER" id="PTHR43527">
    <property type="entry name" value="4-DIPHOSPHOCYTIDYL-2-C-METHYL-D-ERYTHRITOL KINASE, CHLOROPLASTIC"/>
    <property type="match status" value="1"/>
</dbReference>
<keyword evidence="2" id="KW-0547">Nucleotide-binding</keyword>
<dbReference type="SUPFAM" id="SSF54211">
    <property type="entry name" value="Ribosomal protein S5 domain 2-like"/>
    <property type="match status" value="1"/>
</dbReference>
<dbReference type="GO" id="GO:0016301">
    <property type="term" value="F:kinase activity"/>
    <property type="evidence" value="ECO:0007669"/>
    <property type="project" value="UniProtKB-KW"/>
</dbReference>
<dbReference type="InterPro" id="IPR020568">
    <property type="entry name" value="Ribosomal_Su5_D2-typ_SF"/>
</dbReference>
<keyword evidence="3 6" id="KW-0418">Kinase</keyword>
<dbReference type="PANTHER" id="PTHR43527:SF1">
    <property type="entry name" value="L-THREONINE KINASE"/>
    <property type="match status" value="1"/>
</dbReference>
<comment type="caution">
    <text evidence="6">The sequence shown here is derived from an EMBL/GenBank/DDBJ whole genome shotgun (WGS) entry which is preliminary data.</text>
</comment>
<protein>
    <submittedName>
        <fullName evidence="6">GHMP kinase</fullName>
    </submittedName>
</protein>
<dbReference type="RefSeq" id="WP_188041227.1">
    <property type="nucleotide sequence ID" value="NZ_JACVHF010000018.1"/>
</dbReference>
<evidence type="ECO:0000256" key="1">
    <source>
        <dbReference type="ARBA" id="ARBA00022679"/>
    </source>
</evidence>
<evidence type="ECO:0000313" key="7">
    <source>
        <dbReference type="Proteomes" id="UP000617402"/>
    </source>
</evidence>
<name>A0ABR7T4T3_HELCL</name>
<reference evidence="6 7" key="1">
    <citation type="submission" date="2020-07" db="EMBL/GenBank/DDBJ databases">
        <title>Draft whole-genome sequence of Heliobacterium chlorum DSM 3682, type strain.</title>
        <authorList>
            <person name="Kyndt J.A."/>
            <person name="Meyer T.E."/>
            <person name="Imhoff J.F."/>
        </authorList>
    </citation>
    <scope>NUCLEOTIDE SEQUENCE [LARGE SCALE GENOMIC DNA]</scope>
    <source>
        <strain evidence="6 7">DSM 3682</strain>
    </source>
</reference>
<dbReference type="Pfam" id="PF00288">
    <property type="entry name" value="GHMP_kinases_N"/>
    <property type="match status" value="1"/>
</dbReference>
<accession>A0ABR7T4T3</accession>
<evidence type="ECO:0000313" key="6">
    <source>
        <dbReference type="EMBL" id="MBC9785792.1"/>
    </source>
</evidence>
<dbReference type="InterPro" id="IPR014721">
    <property type="entry name" value="Ribsml_uS5_D2-typ_fold_subgr"/>
</dbReference>
<evidence type="ECO:0000259" key="5">
    <source>
        <dbReference type="Pfam" id="PF00288"/>
    </source>
</evidence>
<dbReference type="PIRSF" id="PIRSF033887">
    <property type="entry name" value="PduX"/>
    <property type="match status" value="1"/>
</dbReference>
<feature type="domain" description="GHMP kinase N-terminal" evidence="5">
    <location>
        <begin position="56"/>
        <end position="124"/>
    </location>
</feature>
<evidence type="ECO:0000256" key="2">
    <source>
        <dbReference type="ARBA" id="ARBA00022741"/>
    </source>
</evidence>